<feature type="transmembrane region" description="Helical" evidence="6">
    <location>
        <begin position="420"/>
        <end position="438"/>
    </location>
</feature>
<evidence type="ECO:0000256" key="1">
    <source>
        <dbReference type="ARBA" id="ARBA00004141"/>
    </source>
</evidence>
<reference evidence="10 11" key="1">
    <citation type="journal article" date="2011" name="Science">
        <title>Comparative functional genomics of the fission yeasts.</title>
        <authorList>
            <person name="Rhind N."/>
            <person name="Chen Z."/>
            <person name="Yassour M."/>
            <person name="Thompson D.A."/>
            <person name="Haas B.J."/>
            <person name="Habib N."/>
            <person name="Wapinski I."/>
            <person name="Roy S."/>
            <person name="Lin M.F."/>
            <person name="Heiman D.I."/>
            <person name="Young S.K."/>
            <person name="Furuya K."/>
            <person name="Guo Y."/>
            <person name="Pidoux A."/>
            <person name="Chen H.M."/>
            <person name="Robbertse B."/>
            <person name="Goldberg J.M."/>
            <person name="Aoki K."/>
            <person name="Bayne E.H."/>
            <person name="Berlin A.M."/>
            <person name="Desjardins C.A."/>
            <person name="Dobbs E."/>
            <person name="Dukaj L."/>
            <person name="Fan L."/>
            <person name="FitzGerald M.G."/>
            <person name="French C."/>
            <person name="Gujja S."/>
            <person name="Hansen K."/>
            <person name="Keifenheim D."/>
            <person name="Levin J.Z."/>
            <person name="Mosher R.A."/>
            <person name="Mueller C.A."/>
            <person name="Pfiffner J."/>
            <person name="Priest M."/>
            <person name="Russ C."/>
            <person name="Smialowska A."/>
            <person name="Swoboda P."/>
            <person name="Sykes S.M."/>
            <person name="Vaughn M."/>
            <person name="Vengrova S."/>
            <person name="Yoder R."/>
            <person name="Zeng Q."/>
            <person name="Allshire R."/>
            <person name="Baulcombe D."/>
            <person name="Birren B.W."/>
            <person name="Brown W."/>
            <person name="Ekwall K."/>
            <person name="Kellis M."/>
            <person name="Leatherwood J."/>
            <person name="Levin H."/>
            <person name="Margalit H."/>
            <person name="Martienssen R."/>
            <person name="Nieduszynski C.A."/>
            <person name="Spatafora J.W."/>
            <person name="Friedman N."/>
            <person name="Dalgaard J.Z."/>
            <person name="Baumann P."/>
            <person name="Niki H."/>
            <person name="Regev A."/>
            <person name="Nusbaum C."/>
        </authorList>
    </citation>
    <scope>NUCLEOTIDE SEQUENCE [LARGE SCALE GENOMIC DNA]</scope>
    <source>
        <strain evidence="11">OY26 / ATCC MYA-4695 / CBS 11777 / NBRC 106824 / NRRL Y48691</strain>
    </source>
</reference>
<dbReference type="InterPro" id="IPR049453">
    <property type="entry name" value="Memb_transporter_dom"/>
</dbReference>
<evidence type="ECO:0000313" key="10">
    <source>
        <dbReference type="EMBL" id="EPY50996.1"/>
    </source>
</evidence>
<dbReference type="eggNOG" id="KOG4711">
    <property type="taxonomic scope" value="Eukaryota"/>
</dbReference>
<feature type="compositionally biased region" description="Polar residues" evidence="5">
    <location>
        <begin position="62"/>
        <end position="71"/>
    </location>
</feature>
<feature type="region of interest" description="Disordered" evidence="5">
    <location>
        <begin position="1"/>
        <end position="238"/>
    </location>
</feature>
<dbReference type="InterPro" id="IPR018823">
    <property type="entry name" value="ArAE_2_N"/>
</dbReference>
<feature type="transmembrane region" description="Helical" evidence="6">
    <location>
        <begin position="1021"/>
        <end position="1039"/>
    </location>
</feature>
<feature type="domain" description="Putative ER transporter 6TM N-terminal" evidence="8">
    <location>
        <begin position="715"/>
        <end position="839"/>
    </location>
</feature>
<dbReference type="Pfam" id="PF13515">
    <property type="entry name" value="FUSC_2"/>
    <property type="match status" value="1"/>
</dbReference>
<feature type="transmembrane region" description="Helical" evidence="6">
    <location>
        <begin position="1070"/>
        <end position="1091"/>
    </location>
</feature>
<feature type="transmembrane region" description="Helical" evidence="6">
    <location>
        <begin position="966"/>
        <end position="986"/>
    </location>
</feature>
<evidence type="ECO:0000256" key="6">
    <source>
        <dbReference type="SAM" id="Phobius"/>
    </source>
</evidence>
<evidence type="ECO:0000259" key="9">
    <source>
        <dbReference type="Pfam" id="PF13515"/>
    </source>
</evidence>
<keyword evidence="2 6" id="KW-0812">Transmembrane</keyword>
<gene>
    <name evidence="10" type="ORF">SPOG_04914</name>
</gene>
<feature type="domain" description="DUF2421" evidence="7">
    <location>
        <begin position="1132"/>
        <end position="1353"/>
    </location>
</feature>
<dbReference type="Pfam" id="PF10337">
    <property type="entry name" value="ArAE_2_N"/>
    <property type="match status" value="2"/>
</dbReference>
<comment type="subcellular location">
    <subcellularLocation>
        <location evidence="1">Membrane</location>
        <topology evidence="1">Multi-pass membrane protein</topology>
    </subcellularLocation>
</comment>
<name>S9XB79_SCHCR</name>
<organism evidence="10 11">
    <name type="scientific">Schizosaccharomyces cryophilus (strain OY26 / ATCC MYA-4695 / CBS 11777 / NBRC 106824 / NRRL Y48691)</name>
    <name type="common">Fission yeast</name>
    <dbReference type="NCBI Taxonomy" id="653667"/>
    <lineage>
        <taxon>Eukaryota</taxon>
        <taxon>Fungi</taxon>
        <taxon>Dikarya</taxon>
        <taxon>Ascomycota</taxon>
        <taxon>Taphrinomycotina</taxon>
        <taxon>Schizosaccharomycetes</taxon>
        <taxon>Schizosaccharomycetales</taxon>
        <taxon>Schizosaccharomycetaceae</taxon>
        <taxon>Schizosaccharomyces</taxon>
    </lineage>
</organism>
<sequence length="1386" mass="157743">MRNSKASFYIDSPHPRPSTPIPKIQLSSEPSPARYEPFVRSPLSHATLPHVPPPPPPPPPSKSYSNLSTAYQAPARDSRHSQHSSHPHDPSTPIRHSKSSPSILSQYNPSSRSSRSSSKSNTSEGHDHDHESQGSSFNSFRTSIHSSFNLPSSSHLQSPDSPKHARFVFPKPPSNPQQEQKLSFREPFVQRPSEYSRDRSSSSNSSRPLHPQSVSGHGVLQSEKETSPDLPKQSPTLSKKRLKQFWRRCKHPSTWKVPSYMQWISKNLNRKGIKPVIRASLNTWIAFLLLICNHTNRVLGMASFFAVITSMLVPAMEPIAPMLWKCAFQFLLLFSSYAWTVLASKLAAVSRGSPSKEQCLQNAIADGFHCSNPSQGMQGCLTEAIFQGYFVRPLPSIIWALFEFSAVAVFIRIKMKYKPLNFPCVFAIICAAVSANYGPMYPYFYPRVGLFFIIPNAIQTAITVGCTLFIIPETCNFSYNSMLCTVTENTRKFMQKQVEMLSHSPTSEGWKFFASTLEKDNADLKTLLTKMKSNEVFLDTEFSYGRLKGEDLVSLQRLFRKTILRLSSFSYFCKLIDHNMQIYDEETMMQAEKATLHSRAGTPVPSIRSASPNRAAYESDRFLSPTHHRTTSNQTEYERGRNAAASQLNVPVDDNLRTIRSFGPNNLSSTSLNDGNFLQHHKRSHSALTIAAGNIPGHHRGRQSSPGSKSHRSRSRLRGAIGKLYRETKKSYKPVGMLEAQHYLALENRLPYNRPQFLDSILSVLQTSSADLIDQTIYALDAISAWLNEVNHDRFKRIFSKKNQKEASDGRLRLMKLHYDHLSEVLSDFEKEKCFEVRKPYEPLFQNADTEGFYMHSLRSLFVVYYYESHLMQAVRGVLQILNTVIDLEERRPRRRLWWPLRTLRANLYSQLSGHDDFHDDVEDVEKDMNESSTQTRNPDADRPSNLYHVIGLHSMRFFKSIFRPMNIFVLKVGALAVICTIPAFVRSSARWYYYNRGLWAVILATMSLQRYTADTVYGYLMRVIGTFFGTVVGMVIWYTGDGHGLGNAYGLAVVLAVVLPFVMFVRVHLIILTPMPSVIFSVTVALTVSYSWKAFHEPGIVTFGVGWDVAYRRFLVVMAGITAAFIFSFLPKPLTARYAIRKSIGNTLIELGALHCEISNFSRRVDHEHIDTEIQSKILNLTQTVQALKERLPMVSYEPSLVGKWPMDKYQSLCETELSLLDLLNSLMTTFTTLDEEWMYALLRRVGWFDHKFVADQLAVLYMSSNALQTGNALPQIVPSPLVDRFFTKSGDVFLPPVFSDTQSQGHTRISYEMLNNMSYLNFAVGCTIAYAIVNQIDRIMFITKSLCGEIYDMDEWPFLMEDEYGFYKKEPEVAEQQRRMHDMI</sequence>
<feature type="domain" description="Integral membrane bound transporter" evidence="9">
    <location>
        <begin position="990"/>
        <end position="1128"/>
    </location>
</feature>
<dbReference type="Proteomes" id="UP000015464">
    <property type="component" value="Unassembled WGS sequence"/>
</dbReference>
<dbReference type="OrthoDB" id="2274698at2759"/>
<feature type="compositionally biased region" description="Pro residues" evidence="5">
    <location>
        <begin position="50"/>
        <end position="61"/>
    </location>
</feature>
<feature type="compositionally biased region" description="Low complexity" evidence="5">
    <location>
        <begin position="201"/>
        <end position="213"/>
    </location>
</feature>
<evidence type="ECO:0000256" key="2">
    <source>
        <dbReference type="ARBA" id="ARBA00022692"/>
    </source>
</evidence>
<dbReference type="PANTHER" id="PTHR37994">
    <property type="entry name" value="ARAE_2_N DOMAIN-CONTAINING PROTEIN-RELATED"/>
    <property type="match status" value="1"/>
</dbReference>
<evidence type="ECO:0000256" key="3">
    <source>
        <dbReference type="ARBA" id="ARBA00022989"/>
    </source>
</evidence>
<dbReference type="STRING" id="653667.S9XB79"/>
<evidence type="ECO:0000259" key="7">
    <source>
        <dbReference type="Pfam" id="PF10334"/>
    </source>
</evidence>
<proteinExistence type="predicted"/>
<feature type="compositionally biased region" description="Polar residues" evidence="5">
    <location>
        <begin position="99"/>
        <end position="109"/>
    </location>
</feature>
<dbReference type="PANTHER" id="PTHR37994:SF1">
    <property type="entry name" value="ER TRANSPORTER 6TM N-TERMINAL DOMAIN-CONTAINING PROTEIN"/>
    <property type="match status" value="1"/>
</dbReference>
<feature type="domain" description="Putative ER transporter 6TM N-terminal" evidence="8">
    <location>
        <begin position="262"/>
        <end position="591"/>
    </location>
</feature>
<dbReference type="GeneID" id="25039227"/>
<keyword evidence="3 6" id="KW-1133">Transmembrane helix</keyword>
<protein>
    <recommendedName>
        <fullName evidence="12">ER transporter 6TM N-terminal domain-containing protein</fullName>
    </recommendedName>
</protein>
<dbReference type="GO" id="GO:0016020">
    <property type="term" value="C:membrane"/>
    <property type="evidence" value="ECO:0007669"/>
    <property type="project" value="UniProtKB-SubCell"/>
</dbReference>
<evidence type="ECO:0000259" key="8">
    <source>
        <dbReference type="Pfam" id="PF10337"/>
    </source>
</evidence>
<feature type="compositionally biased region" description="Low complexity" evidence="5">
    <location>
        <begin position="110"/>
        <end position="120"/>
    </location>
</feature>
<dbReference type="OMA" id="NEQYLMF"/>
<dbReference type="Pfam" id="PF10334">
    <property type="entry name" value="BRE4"/>
    <property type="match status" value="1"/>
</dbReference>
<evidence type="ECO:0000313" key="11">
    <source>
        <dbReference type="Proteomes" id="UP000015464"/>
    </source>
</evidence>
<dbReference type="InterPro" id="IPR018820">
    <property type="entry name" value="BRE4-related_DUF2421"/>
</dbReference>
<feature type="transmembrane region" description="Helical" evidence="6">
    <location>
        <begin position="1045"/>
        <end position="1063"/>
    </location>
</feature>
<feature type="region of interest" description="Disordered" evidence="5">
    <location>
        <begin position="692"/>
        <end position="718"/>
    </location>
</feature>
<keyword evidence="11" id="KW-1185">Reference proteome</keyword>
<accession>S9XB79</accession>
<dbReference type="RefSeq" id="XP_013024556.1">
    <property type="nucleotide sequence ID" value="XM_013169102.1"/>
</dbReference>
<evidence type="ECO:0008006" key="12">
    <source>
        <dbReference type="Google" id="ProtNLM"/>
    </source>
</evidence>
<dbReference type="HOGENOM" id="CLU_003918_2_0_1"/>
<evidence type="ECO:0000256" key="5">
    <source>
        <dbReference type="SAM" id="MobiDB-lite"/>
    </source>
</evidence>
<evidence type="ECO:0000256" key="4">
    <source>
        <dbReference type="ARBA" id="ARBA00023136"/>
    </source>
</evidence>
<feature type="compositionally biased region" description="Polar residues" evidence="5">
    <location>
        <begin position="133"/>
        <end position="160"/>
    </location>
</feature>
<feature type="transmembrane region" description="Helical" evidence="6">
    <location>
        <begin position="1111"/>
        <end position="1131"/>
    </location>
</feature>
<dbReference type="EMBL" id="KE546992">
    <property type="protein sequence ID" value="EPY50996.1"/>
    <property type="molecule type" value="Genomic_DNA"/>
</dbReference>
<feature type="transmembrane region" description="Helical" evidence="6">
    <location>
        <begin position="396"/>
        <end position="413"/>
    </location>
</feature>
<keyword evidence="4 6" id="KW-0472">Membrane</keyword>